<feature type="domain" description="VTT" evidence="7">
    <location>
        <begin position="91"/>
        <end position="207"/>
    </location>
</feature>
<dbReference type="EMBL" id="SGJB01000006">
    <property type="protein sequence ID" value="TQQ84925.1"/>
    <property type="molecule type" value="Genomic_DNA"/>
</dbReference>
<evidence type="ECO:0000256" key="4">
    <source>
        <dbReference type="ARBA" id="ARBA00022989"/>
    </source>
</evidence>
<evidence type="ECO:0000256" key="6">
    <source>
        <dbReference type="RuleBase" id="RU366058"/>
    </source>
</evidence>
<evidence type="ECO:0000256" key="3">
    <source>
        <dbReference type="ARBA" id="ARBA00022692"/>
    </source>
</evidence>
<evidence type="ECO:0000256" key="2">
    <source>
        <dbReference type="ARBA" id="ARBA00022475"/>
    </source>
</evidence>
<dbReference type="InterPro" id="IPR032816">
    <property type="entry name" value="VTT_dom"/>
</dbReference>
<evidence type="ECO:0000256" key="1">
    <source>
        <dbReference type="ARBA" id="ARBA00004651"/>
    </source>
</evidence>
<dbReference type="RefSeq" id="WP_142535755.1">
    <property type="nucleotide sequence ID" value="NZ_SGJB01000006.1"/>
</dbReference>
<sequence length="248" mass="27973">MKENKEIKENVKREKTREEKIKSWGIKIGVLLVILGIYFFVTPVKVFINQMIFYLSMLDLESLKQYILSFGPIAPIISFILMLLQSVAAPLPAFMITFTNAALFGWVWGAVLSWSSAMAGAALCFYIAKFYGREVVEKLTSKFAIDSIDEFFDKYGKYAILVCRLLPFMSFDIVSYAAGLTSMKFLPFFIATGIGQLPATIVYSYVGGMLTGGAKLFVTGLLVLFALTVFIYMFKLIYNDRKKKKSIN</sequence>
<feature type="transmembrane region" description="Helical" evidence="6">
    <location>
        <begin position="103"/>
        <end position="128"/>
    </location>
</feature>
<organism evidence="8 9">
    <name type="scientific">Peptacetobacter hominis</name>
    <dbReference type="NCBI Taxonomy" id="2743610"/>
    <lineage>
        <taxon>Bacteria</taxon>
        <taxon>Bacillati</taxon>
        <taxon>Bacillota</taxon>
        <taxon>Clostridia</taxon>
        <taxon>Peptostreptococcales</taxon>
        <taxon>Peptostreptococcaceae</taxon>
        <taxon>Peptacetobacter</taxon>
    </lineage>
</organism>
<keyword evidence="3 6" id="KW-0812">Transmembrane</keyword>
<accession>A0A544QW50</accession>
<dbReference type="PANTHER" id="PTHR12677">
    <property type="entry name" value="GOLGI APPARATUS MEMBRANE PROTEIN TVP38-RELATED"/>
    <property type="match status" value="1"/>
</dbReference>
<keyword evidence="9" id="KW-1185">Reference proteome</keyword>
<keyword evidence="5 6" id="KW-0472">Membrane</keyword>
<comment type="caution">
    <text evidence="8">The sequence shown here is derived from an EMBL/GenBank/DDBJ whole genome shotgun (WGS) entry which is preliminary data.</text>
</comment>
<feature type="transmembrane region" description="Helical" evidence="6">
    <location>
        <begin position="217"/>
        <end position="238"/>
    </location>
</feature>
<name>A0A544QW50_9FIRM</name>
<dbReference type="InterPro" id="IPR015414">
    <property type="entry name" value="TMEM64"/>
</dbReference>
<feature type="transmembrane region" description="Helical" evidence="6">
    <location>
        <begin position="21"/>
        <end position="41"/>
    </location>
</feature>
<evidence type="ECO:0000256" key="5">
    <source>
        <dbReference type="ARBA" id="ARBA00023136"/>
    </source>
</evidence>
<evidence type="ECO:0000313" key="9">
    <source>
        <dbReference type="Proteomes" id="UP000317863"/>
    </source>
</evidence>
<comment type="similarity">
    <text evidence="6">Belongs to the TVP38/TMEM64 family.</text>
</comment>
<dbReference type="PANTHER" id="PTHR12677:SF59">
    <property type="entry name" value="GOLGI APPARATUS MEMBRANE PROTEIN TVP38-RELATED"/>
    <property type="match status" value="1"/>
</dbReference>
<protein>
    <recommendedName>
        <fullName evidence="6">TVP38/TMEM64 family membrane protein</fullName>
    </recommendedName>
</protein>
<reference evidence="8 9" key="1">
    <citation type="submission" date="2019-02" db="EMBL/GenBank/DDBJ databases">
        <title>Peptostreptococcaceae bacterium ZHW00191 nov., a new bacterium isolated from the human gut.</title>
        <authorList>
            <person name="Zhou H.-W."/>
            <person name="Chen X.-J."/>
        </authorList>
    </citation>
    <scope>NUCLEOTIDE SEQUENCE [LARGE SCALE GENOMIC DNA]</scope>
    <source>
        <strain evidence="8 9">ZHW00191</strain>
    </source>
</reference>
<proteinExistence type="inferred from homology"/>
<evidence type="ECO:0000259" key="7">
    <source>
        <dbReference type="Pfam" id="PF09335"/>
    </source>
</evidence>
<comment type="subcellular location">
    <subcellularLocation>
        <location evidence="1 6">Cell membrane</location>
        <topology evidence="1 6">Multi-pass membrane protein</topology>
    </subcellularLocation>
</comment>
<dbReference type="AlphaFoldDB" id="A0A544QW50"/>
<dbReference type="OrthoDB" id="9812980at2"/>
<feature type="transmembrane region" description="Helical" evidence="6">
    <location>
        <begin position="66"/>
        <end position="91"/>
    </location>
</feature>
<feature type="transmembrane region" description="Helical" evidence="6">
    <location>
        <begin position="158"/>
        <end position="178"/>
    </location>
</feature>
<dbReference type="GO" id="GO:0005886">
    <property type="term" value="C:plasma membrane"/>
    <property type="evidence" value="ECO:0007669"/>
    <property type="project" value="UniProtKB-SubCell"/>
</dbReference>
<feature type="transmembrane region" description="Helical" evidence="6">
    <location>
        <begin position="185"/>
        <end position="205"/>
    </location>
</feature>
<dbReference type="Pfam" id="PF09335">
    <property type="entry name" value="VTT_dom"/>
    <property type="match status" value="1"/>
</dbReference>
<gene>
    <name evidence="8" type="ORF">EXD82_04685</name>
</gene>
<keyword evidence="2 6" id="KW-1003">Cell membrane</keyword>
<keyword evidence="4 6" id="KW-1133">Transmembrane helix</keyword>
<dbReference type="Proteomes" id="UP000317863">
    <property type="component" value="Unassembled WGS sequence"/>
</dbReference>
<evidence type="ECO:0000313" key="8">
    <source>
        <dbReference type="EMBL" id="TQQ84925.1"/>
    </source>
</evidence>